<dbReference type="InterPro" id="IPR016064">
    <property type="entry name" value="NAD/diacylglycerol_kinase_sf"/>
</dbReference>
<accession>A0A6J6P8G2</accession>
<reference evidence="2" key="1">
    <citation type="submission" date="2020-05" db="EMBL/GenBank/DDBJ databases">
        <authorList>
            <person name="Chiriac C."/>
            <person name="Salcher M."/>
            <person name="Ghai R."/>
            <person name="Kavagutti S V."/>
        </authorList>
    </citation>
    <scope>NUCLEOTIDE SEQUENCE</scope>
</reference>
<organism evidence="2">
    <name type="scientific">freshwater metagenome</name>
    <dbReference type="NCBI Taxonomy" id="449393"/>
    <lineage>
        <taxon>unclassified sequences</taxon>
        <taxon>metagenomes</taxon>
        <taxon>ecological metagenomes</taxon>
    </lineage>
</organism>
<sequence>MTIRKGHEWGSLVVAAAAMATVSSNAELRAMVEAARKNGSDIATVGLLGGDLMRTLGGSAQVSRFTSGEPVPHLPIDVVHVVADGSREGWFAAHLVARHTWWRGQLVAAMNAQFINMWDVAPRCHPNDGLVDLVTANATMNLQQRWMARSRLRLGTHVPHPLITTRQVAGVSLDLPSNTPLWLDGQRWGSARHVQITVEPDAFVAVV</sequence>
<dbReference type="Gene3D" id="2.60.200.40">
    <property type="match status" value="1"/>
</dbReference>
<gene>
    <name evidence="2" type="ORF">UFOPK2366_00940</name>
</gene>
<feature type="domain" description="YegS/DAGK C-terminal" evidence="1">
    <location>
        <begin position="100"/>
        <end position="203"/>
    </location>
</feature>
<dbReference type="AlphaFoldDB" id="A0A6J6P8G2"/>
<dbReference type="Pfam" id="PF19279">
    <property type="entry name" value="YegS_C"/>
    <property type="match status" value="1"/>
</dbReference>
<evidence type="ECO:0000313" key="2">
    <source>
        <dbReference type="EMBL" id="CAB4694702.1"/>
    </source>
</evidence>
<name>A0A6J6P8G2_9ZZZZ</name>
<evidence type="ECO:0000259" key="1">
    <source>
        <dbReference type="Pfam" id="PF19279"/>
    </source>
</evidence>
<proteinExistence type="predicted"/>
<dbReference type="EMBL" id="CAEZXM010000158">
    <property type="protein sequence ID" value="CAB4694702.1"/>
    <property type="molecule type" value="Genomic_DNA"/>
</dbReference>
<dbReference type="InterPro" id="IPR045540">
    <property type="entry name" value="YegS/DAGK_C"/>
</dbReference>
<dbReference type="SUPFAM" id="SSF111331">
    <property type="entry name" value="NAD kinase/diacylglycerol kinase-like"/>
    <property type="match status" value="1"/>
</dbReference>
<protein>
    <submittedName>
        <fullName evidence="2">Unannotated protein</fullName>
    </submittedName>
</protein>